<evidence type="ECO:0000259" key="2">
    <source>
        <dbReference type="PROSITE" id="PS51094"/>
    </source>
</evidence>
<gene>
    <name evidence="3" type="ORF">MNBD_GAMMA06-444</name>
</gene>
<proteinExistence type="predicted"/>
<dbReference type="Gene3D" id="3.40.930.10">
    <property type="entry name" value="Mannitol-specific EII, Chain A"/>
    <property type="match status" value="1"/>
</dbReference>
<dbReference type="SUPFAM" id="SSF55804">
    <property type="entry name" value="Phoshotransferase/anion transport protein"/>
    <property type="match status" value="1"/>
</dbReference>
<evidence type="ECO:0000256" key="1">
    <source>
        <dbReference type="SAM" id="Coils"/>
    </source>
</evidence>
<reference evidence="3" key="1">
    <citation type="submission" date="2018-06" db="EMBL/GenBank/DDBJ databases">
        <authorList>
            <person name="Zhirakovskaya E."/>
        </authorList>
    </citation>
    <scope>NUCLEOTIDE SEQUENCE</scope>
</reference>
<feature type="domain" description="PTS EIIA type-2" evidence="2">
    <location>
        <begin position="5"/>
        <end position="157"/>
    </location>
</feature>
<dbReference type="InterPro" id="IPR002178">
    <property type="entry name" value="PTS_EIIA_type-2_dom"/>
</dbReference>
<dbReference type="PANTHER" id="PTHR47738:SF1">
    <property type="entry name" value="NITROGEN REGULATORY PROTEIN"/>
    <property type="match status" value="1"/>
</dbReference>
<dbReference type="EMBL" id="UOFD01000018">
    <property type="protein sequence ID" value="VAW50826.1"/>
    <property type="molecule type" value="Genomic_DNA"/>
</dbReference>
<dbReference type="PANTHER" id="PTHR47738">
    <property type="entry name" value="PTS SYSTEM FRUCTOSE-LIKE EIIA COMPONENT-RELATED"/>
    <property type="match status" value="1"/>
</dbReference>
<name>A0A3B0X2I7_9ZZZZ</name>
<dbReference type="InterPro" id="IPR051541">
    <property type="entry name" value="PTS_SugarTrans_NitroReg"/>
</dbReference>
<accession>A0A3B0X2I7</accession>
<dbReference type="AlphaFoldDB" id="A0A3B0X2I7"/>
<evidence type="ECO:0000313" key="3">
    <source>
        <dbReference type="EMBL" id="VAW50826.1"/>
    </source>
</evidence>
<dbReference type="InterPro" id="IPR016152">
    <property type="entry name" value="PTrfase/Anion_transptr"/>
</dbReference>
<dbReference type="Pfam" id="PF00359">
    <property type="entry name" value="PTS_EIIA_2"/>
    <property type="match status" value="1"/>
</dbReference>
<organism evidence="3">
    <name type="scientific">hydrothermal vent metagenome</name>
    <dbReference type="NCBI Taxonomy" id="652676"/>
    <lineage>
        <taxon>unclassified sequences</taxon>
        <taxon>metagenomes</taxon>
        <taxon>ecological metagenomes</taxon>
    </lineage>
</organism>
<dbReference type="PROSITE" id="PS51094">
    <property type="entry name" value="PTS_EIIA_TYPE_2"/>
    <property type="match status" value="1"/>
</dbReference>
<keyword evidence="1" id="KW-0175">Coiled coil</keyword>
<protein>
    <submittedName>
        <fullName evidence="3">PTS IIA-like nitrogen-regulatory protein PtsN</fullName>
    </submittedName>
</protein>
<sequence>MNIDTLISSNAVISNNNIKSKKRALEQLAEQLTTEVNKDKQSLEDDISALEIFQLLTEREKLGSTSMGHGVALPHARTGLTEHAIGAFLKLDNGIDFDSPDDQKTDLIFALMVPEHYTDEHLKILAYLASLFNNASFCKTIRNTNNTDEIYKHLINWQLASQVS</sequence>
<dbReference type="PROSITE" id="PS00372">
    <property type="entry name" value="PTS_EIIA_TYPE_2_HIS"/>
    <property type="match status" value="1"/>
</dbReference>
<feature type="coiled-coil region" evidence="1">
    <location>
        <begin position="15"/>
        <end position="42"/>
    </location>
</feature>
<dbReference type="GO" id="GO:0030295">
    <property type="term" value="F:protein kinase activator activity"/>
    <property type="evidence" value="ECO:0007669"/>
    <property type="project" value="TreeGrafter"/>
</dbReference>
<dbReference type="CDD" id="cd00211">
    <property type="entry name" value="PTS_IIA_fru"/>
    <property type="match status" value="1"/>
</dbReference>